<evidence type="ECO:0000256" key="2">
    <source>
        <dbReference type="ARBA" id="ARBA00022980"/>
    </source>
</evidence>
<dbReference type="GO" id="GO:0015935">
    <property type="term" value="C:small ribosomal subunit"/>
    <property type="evidence" value="ECO:0007669"/>
    <property type="project" value="InterPro"/>
</dbReference>
<sequence length="125" mass="13864">MASAAYTKKDIDQAGVAVESEKVHRIRITLTSRNVKNLEKVCSDLKAKATDQKLAVSGPVRMPTKILRITTRKAPSGEGTNTWDRFQMRIHKRIIDLHAPSEVVKKLTSISIEPGVEATVSINDR</sequence>
<dbReference type="FunFam" id="3.30.70.600:FF:000002">
    <property type="entry name" value="40S ribosomal protein S20"/>
    <property type="match status" value="1"/>
</dbReference>
<gene>
    <name evidence="5" type="ORF">LDAN0321_LOCUS20806</name>
</gene>
<dbReference type="SMART" id="SM01403">
    <property type="entry name" value="Ribosomal_S10"/>
    <property type="match status" value="1"/>
</dbReference>
<dbReference type="InterPro" id="IPR005729">
    <property type="entry name" value="Ribosomal_uS10_euk/arc"/>
</dbReference>
<keyword evidence="3" id="KW-0687">Ribonucleoprotein</keyword>
<dbReference type="NCBIfam" id="TIGR01046">
    <property type="entry name" value="uS10_euk_arch"/>
    <property type="match status" value="1"/>
</dbReference>
<organism evidence="5">
    <name type="scientific">Leptocylindrus danicus</name>
    <dbReference type="NCBI Taxonomy" id="163516"/>
    <lineage>
        <taxon>Eukaryota</taxon>
        <taxon>Sar</taxon>
        <taxon>Stramenopiles</taxon>
        <taxon>Ochrophyta</taxon>
        <taxon>Bacillariophyta</taxon>
        <taxon>Coscinodiscophyceae</taxon>
        <taxon>Chaetocerotophycidae</taxon>
        <taxon>Leptocylindrales</taxon>
        <taxon>Leptocylindraceae</taxon>
        <taxon>Leptocylindrus</taxon>
    </lineage>
</organism>
<feature type="domain" description="Small ribosomal subunit protein uS10" evidence="4">
    <location>
        <begin position="27"/>
        <end position="121"/>
    </location>
</feature>
<reference evidence="5" key="1">
    <citation type="submission" date="2021-01" db="EMBL/GenBank/DDBJ databases">
        <authorList>
            <person name="Corre E."/>
            <person name="Pelletier E."/>
            <person name="Niang G."/>
            <person name="Scheremetjew M."/>
            <person name="Finn R."/>
            <person name="Kale V."/>
            <person name="Holt S."/>
            <person name="Cochrane G."/>
            <person name="Meng A."/>
            <person name="Brown T."/>
            <person name="Cohen L."/>
        </authorList>
    </citation>
    <scope>NUCLEOTIDE SEQUENCE</scope>
    <source>
        <strain evidence="5">B650</strain>
    </source>
</reference>
<dbReference type="GO" id="GO:0006412">
    <property type="term" value="P:translation"/>
    <property type="evidence" value="ECO:0007669"/>
    <property type="project" value="InterPro"/>
</dbReference>
<evidence type="ECO:0000256" key="1">
    <source>
        <dbReference type="ARBA" id="ARBA00007102"/>
    </source>
</evidence>
<dbReference type="SUPFAM" id="SSF54999">
    <property type="entry name" value="Ribosomal protein S10"/>
    <property type="match status" value="1"/>
</dbReference>
<evidence type="ECO:0000313" key="5">
    <source>
        <dbReference type="EMBL" id="CAD9613518.1"/>
    </source>
</evidence>
<dbReference type="InterPro" id="IPR036838">
    <property type="entry name" value="Ribosomal_uS10_dom_sf"/>
</dbReference>
<dbReference type="Pfam" id="PF00338">
    <property type="entry name" value="Ribosomal_S10"/>
    <property type="match status" value="1"/>
</dbReference>
<comment type="similarity">
    <text evidence="1">Belongs to the universal ribosomal protein uS10 family.</text>
</comment>
<name>A0A6U2TAJ1_9STRA</name>
<dbReference type="InterPro" id="IPR027486">
    <property type="entry name" value="Ribosomal_uS10_dom"/>
</dbReference>
<evidence type="ECO:0000256" key="3">
    <source>
        <dbReference type="ARBA" id="ARBA00023274"/>
    </source>
</evidence>
<dbReference type="PRINTS" id="PR00971">
    <property type="entry name" value="RIBOSOMALS10"/>
</dbReference>
<dbReference type="InterPro" id="IPR001848">
    <property type="entry name" value="Ribosomal_uS10"/>
</dbReference>
<dbReference type="Gene3D" id="3.30.70.600">
    <property type="entry name" value="Ribosomal protein S10 domain"/>
    <property type="match status" value="1"/>
</dbReference>
<evidence type="ECO:0000259" key="4">
    <source>
        <dbReference type="SMART" id="SM01403"/>
    </source>
</evidence>
<dbReference type="PANTHER" id="PTHR11700">
    <property type="entry name" value="30S RIBOSOMAL PROTEIN S10 FAMILY MEMBER"/>
    <property type="match status" value="1"/>
</dbReference>
<dbReference type="AlphaFoldDB" id="A0A6U2TAJ1"/>
<accession>A0A6U2TAJ1</accession>
<dbReference type="EMBL" id="HBGY01033234">
    <property type="protein sequence ID" value="CAD9613518.1"/>
    <property type="molecule type" value="Transcribed_RNA"/>
</dbReference>
<keyword evidence="2" id="KW-0689">Ribosomal protein</keyword>
<dbReference type="HAMAP" id="MF_00508">
    <property type="entry name" value="Ribosomal_uS10"/>
    <property type="match status" value="1"/>
</dbReference>
<protein>
    <recommendedName>
        <fullName evidence="4">Small ribosomal subunit protein uS10 domain-containing protein</fullName>
    </recommendedName>
</protein>
<dbReference type="GO" id="GO:0003735">
    <property type="term" value="F:structural constituent of ribosome"/>
    <property type="evidence" value="ECO:0007669"/>
    <property type="project" value="InterPro"/>
</dbReference>
<proteinExistence type="inferred from homology"/>